<sequence length="490" mass="55076">MLACAASNTGRMRGSAVFFGLKSWADRLHQQLPLSKKESQRLLTALTSSFRQRLDEVHPKSVAEKRPTEAQISTPLPDGRPFHSSAASADTHLASILTSPLLSKDVKTVSTADQNYAKASTELQKNPGKDPISLLEEYHEKGIASVAITRLCLRKFEENLKALPVAKQRTLVTETQPGKRALLVLWAAKLYETEEFVEDYVLMRSLTHALMREGLEQYLWDWIIMDMTLGTEWQASSADVPVNDQRRSKAYFLHRWKGRVIHGMVANTVDGFYGVPGSLDAAIGIYLKAQAIRGSESRHDRASNPTLVPLRAAGAYLHGRLTQLRSAEDIVDVELYDAFKASSRTVPYVKAGSIAQELNDGILDLYHPARSDGNVIVVTFRKLFGNDLDREETTWIEKSGINSHDLKRNNIWITHLTRLVYVLRLQGRHEDAAWVRQCLHDRYPGQRDLAYRLLGNFARYGKIKTGPVIARRSERQSASEPVRLPVPTLT</sequence>
<organism evidence="2 3">
    <name type="scientific">Recurvomyces mirabilis</name>
    <dbReference type="NCBI Taxonomy" id="574656"/>
    <lineage>
        <taxon>Eukaryota</taxon>
        <taxon>Fungi</taxon>
        <taxon>Dikarya</taxon>
        <taxon>Ascomycota</taxon>
        <taxon>Pezizomycotina</taxon>
        <taxon>Dothideomycetes</taxon>
        <taxon>Dothideomycetidae</taxon>
        <taxon>Mycosphaerellales</taxon>
        <taxon>Teratosphaeriaceae</taxon>
        <taxon>Recurvomyces</taxon>
    </lineage>
</organism>
<comment type="caution">
    <text evidence="2">The sequence shown here is derived from an EMBL/GenBank/DDBJ whole genome shotgun (WGS) entry which is preliminary data.</text>
</comment>
<reference evidence="2" key="1">
    <citation type="submission" date="2023-07" db="EMBL/GenBank/DDBJ databases">
        <title>Black Yeasts Isolated from many extreme environments.</title>
        <authorList>
            <person name="Coleine C."/>
            <person name="Stajich J.E."/>
            <person name="Selbmann L."/>
        </authorList>
    </citation>
    <scope>NUCLEOTIDE SEQUENCE</scope>
    <source>
        <strain evidence="2">CCFEE 5485</strain>
    </source>
</reference>
<evidence type="ECO:0000256" key="1">
    <source>
        <dbReference type="SAM" id="MobiDB-lite"/>
    </source>
</evidence>
<feature type="region of interest" description="Disordered" evidence="1">
    <location>
        <begin position="56"/>
        <end position="85"/>
    </location>
</feature>
<protein>
    <submittedName>
        <fullName evidence="2">Uncharacterized protein</fullName>
    </submittedName>
</protein>
<feature type="compositionally biased region" description="Basic and acidic residues" evidence="1">
    <location>
        <begin position="56"/>
        <end position="68"/>
    </location>
</feature>
<name>A0AAE0WW66_9PEZI</name>
<keyword evidence="3" id="KW-1185">Reference proteome</keyword>
<dbReference type="EMBL" id="JAUTXT010000002">
    <property type="protein sequence ID" value="KAK3679471.1"/>
    <property type="molecule type" value="Genomic_DNA"/>
</dbReference>
<evidence type="ECO:0000313" key="2">
    <source>
        <dbReference type="EMBL" id="KAK3679471.1"/>
    </source>
</evidence>
<feature type="region of interest" description="Disordered" evidence="1">
    <location>
        <begin position="471"/>
        <end position="490"/>
    </location>
</feature>
<dbReference type="AlphaFoldDB" id="A0AAE0WW66"/>
<evidence type="ECO:0000313" key="3">
    <source>
        <dbReference type="Proteomes" id="UP001274830"/>
    </source>
</evidence>
<proteinExistence type="predicted"/>
<accession>A0AAE0WW66</accession>
<gene>
    <name evidence="2" type="ORF">LTR78_001032</name>
</gene>
<dbReference type="Proteomes" id="UP001274830">
    <property type="component" value="Unassembled WGS sequence"/>
</dbReference>